<dbReference type="Gene3D" id="2.60.40.1090">
    <property type="entry name" value="Fimbrial-type adhesion domain"/>
    <property type="match status" value="1"/>
</dbReference>
<dbReference type="InterPro" id="IPR008966">
    <property type="entry name" value="Adhesion_dom_sf"/>
</dbReference>
<accession>A0ABS5SXA0</accession>
<dbReference type="InterPro" id="IPR000259">
    <property type="entry name" value="Adhesion_dom_fimbrial"/>
</dbReference>
<dbReference type="PANTHER" id="PTHR33420">
    <property type="entry name" value="FIMBRIAL SUBUNIT ELFA-RELATED"/>
    <property type="match status" value="1"/>
</dbReference>
<dbReference type="PANTHER" id="PTHR33420:SF12">
    <property type="entry name" value="FIMBRIN-LIKE PROTEIN FIMI-RELATED"/>
    <property type="match status" value="1"/>
</dbReference>
<protein>
    <submittedName>
        <fullName evidence="6">Fimbrial protein</fullName>
    </submittedName>
</protein>
<gene>
    <name evidence="6" type="ORF">HH682_09715</name>
</gene>
<dbReference type="RefSeq" id="WP_214237361.1">
    <property type="nucleotide sequence ID" value="NZ_JABBFR010000011.1"/>
</dbReference>
<dbReference type="EMBL" id="JABBFR010000011">
    <property type="protein sequence ID" value="MBT0724706.1"/>
    <property type="molecule type" value="Genomic_DNA"/>
</dbReference>
<evidence type="ECO:0000313" key="7">
    <source>
        <dbReference type="Proteomes" id="UP000790096"/>
    </source>
</evidence>
<dbReference type="InterPro" id="IPR036937">
    <property type="entry name" value="Adhesion_dom_fimbrial_sf"/>
</dbReference>
<evidence type="ECO:0000256" key="2">
    <source>
        <dbReference type="ARBA" id="ARBA00006671"/>
    </source>
</evidence>
<feature type="domain" description="Fimbrial-type adhesion" evidence="5">
    <location>
        <begin position="41"/>
        <end position="194"/>
    </location>
</feature>
<reference evidence="6 7" key="1">
    <citation type="submission" date="2020-04" db="EMBL/GenBank/DDBJ databases">
        <title>Genome sequencing of Rosenbergiella species.</title>
        <authorList>
            <person name="Alvarez-Perez S."/>
            <person name="Lievens B."/>
        </authorList>
    </citation>
    <scope>NUCLEOTIDE SEQUENCE [LARGE SCALE GENOMIC DNA]</scope>
    <source>
        <strain evidence="6 7">S61</strain>
    </source>
</reference>
<evidence type="ECO:0000256" key="3">
    <source>
        <dbReference type="ARBA" id="ARBA00022729"/>
    </source>
</evidence>
<name>A0ABS5SXA0_9GAMM</name>
<comment type="caution">
    <text evidence="6">The sequence shown here is derived from an EMBL/GenBank/DDBJ whole genome shotgun (WGS) entry which is preliminary data.</text>
</comment>
<dbReference type="SUPFAM" id="SSF49401">
    <property type="entry name" value="Bacterial adhesins"/>
    <property type="match status" value="1"/>
</dbReference>
<organism evidence="6 7">
    <name type="scientific">Rosenbergiella gaditana</name>
    <dbReference type="NCBI Taxonomy" id="2726987"/>
    <lineage>
        <taxon>Bacteria</taxon>
        <taxon>Pseudomonadati</taxon>
        <taxon>Pseudomonadota</taxon>
        <taxon>Gammaproteobacteria</taxon>
        <taxon>Enterobacterales</taxon>
        <taxon>Erwiniaceae</taxon>
        <taxon>Rosenbergiella</taxon>
    </lineage>
</organism>
<evidence type="ECO:0000256" key="4">
    <source>
        <dbReference type="ARBA" id="ARBA00023263"/>
    </source>
</evidence>
<keyword evidence="7" id="KW-1185">Reference proteome</keyword>
<evidence type="ECO:0000256" key="1">
    <source>
        <dbReference type="ARBA" id="ARBA00004561"/>
    </source>
</evidence>
<keyword evidence="4" id="KW-0281">Fimbrium</keyword>
<sequence>MWFSNLFVNSCILIVLISASFIPMAEARKPPIVTVYGGDVHMKGLINEGACVVSTESQEMLINMGQYRTDAFHRVGDMSSVAVPFNIVLTDCDPQIANHVGISFFGVTDSKDPDSFLVTGRNDIPIGMTGDGGYTGLDLMLFDESNQRIKPNTVIPSQTSLDGFDMILHFTARYHASARVLNPSELNSEVWFSLVYW</sequence>
<dbReference type="Proteomes" id="UP000790096">
    <property type="component" value="Unassembled WGS sequence"/>
</dbReference>
<evidence type="ECO:0000313" key="6">
    <source>
        <dbReference type="EMBL" id="MBT0724706.1"/>
    </source>
</evidence>
<proteinExistence type="inferred from homology"/>
<evidence type="ECO:0000259" key="5">
    <source>
        <dbReference type="Pfam" id="PF00419"/>
    </source>
</evidence>
<keyword evidence="3" id="KW-0732">Signal</keyword>
<comment type="subcellular location">
    <subcellularLocation>
        <location evidence="1">Fimbrium</location>
    </subcellularLocation>
</comment>
<comment type="similarity">
    <text evidence="2">Belongs to the fimbrial protein family.</text>
</comment>
<dbReference type="InterPro" id="IPR050263">
    <property type="entry name" value="Bact_Fimbrial_Adh_Pro"/>
</dbReference>
<dbReference type="Pfam" id="PF00419">
    <property type="entry name" value="Fimbrial"/>
    <property type="match status" value="1"/>
</dbReference>